<evidence type="ECO:0000256" key="2">
    <source>
        <dbReference type="ARBA" id="ARBA00006386"/>
    </source>
</evidence>
<protein>
    <submittedName>
        <fullName evidence="8">Predicted permease</fullName>
    </submittedName>
</protein>
<evidence type="ECO:0000256" key="1">
    <source>
        <dbReference type="ARBA" id="ARBA00004651"/>
    </source>
</evidence>
<dbReference type="EMBL" id="FNLL01000011">
    <property type="protein sequence ID" value="SDU54023.1"/>
    <property type="molecule type" value="Genomic_DNA"/>
</dbReference>
<dbReference type="InterPro" id="IPR052923">
    <property type="entry name" value="UPF0718"/>
</dbReference>
<dbReference type="PANTHER" id="PTHR34184:SF4">
    <property type="entry name" value="UPF0718 PROTEIN YCGR"/>
    <property type="match status" value="1"/>
</dbReference>
<reference evidence="9" key="1">
    <citation type="submission" date="2016-10" db="EMBL/GenBank/DDBJ databases">
        <authorList>
            <person name="Varghese N."/>
            <person name="Submissions S."/>
        </authorList>
    </citation>
    <scope>NUCLEOTIDE SEQUENCE [LARGE SCALE GENOMIC DNA]</scope>
    <source>
        <strain evidence="9">DSM 3384</strain>
    </source>
</reference>
<keyword evidence="3" id="KW-1003">Cell membrane</keyword>
<evidence type="ECO:0000256" key="5">
    <source>
        <dbReference type="ARBA" id="ARBA00022989"/>
    </source>
</evidence>
<keyword evidence="9" id="KW-1185">Reference proteome</keyword>
<dbReference type="AlphaFoldDB" id="A0A1H2JCB6"/>
<proteinExistence type="inferred from homology"/>
<accession>A0A1H2JCB6</accession>
<comment type="similarity">
    <text evidence="2">Belongs to the UPF0718 family.</text>
</comment>
<dbReference type="GO" id="GO:0005886">
    <property type="term" value="C:plasma membrane"/>
    <property type="evidence" value="ECO:0007669"/>
    <property type="project" value="UniProtKB-SubCell"/>
</dbReference>
<evidence type="ECO:0000313" key="9">
    <source>
        <dbReference type="Proteomes" id="UP000199608"/>
    </source>
</evidence>
<keyword evidence="4 7" id="KW-0812">Transmembrane</keyword>
<evidence type="ECO:0000256" key="6">
    <source>
        <dbReference type="ARBA" id="ARBA00023136"/>
    </source>
</evidence>
<sequence>MLMMLAAGTPMYVCATSSTPIAAALILKGLNPGAALVFLLAGPATNAATMNIIKNIFNTRALIIYLSMIAICSLAMGFIVDWLYVISGVQASVTIGQASEIIPYPVQLICAMVLTMLIFYNKISNMRQEAKHAHSH</sequence>
<organism evidence="8 9">
    <name type="scientific">Desulfobacula phenolica</name>
    <dbReference type="NCBI Taxonomy" id="90732"/>
    <lineage>
        <taxon>Bacteria</taxon>
        <taxon>Pseudomonadati</taxon>
        <taxon>Thermodesulfobacteriota</taxon>
        <taxon>Desulfobacteria</taxon>
        <taxon>Desulfobacterales</taxon>
        <taxon>Desulfobacteraceae</taxon>
        <taxon>Desulfobacula</taxon>
    </lineage>
</organism>
<dbReference type="Proteomes" id="UP000199608">
    <property type="component" value="Unassembled WGS sequence"/>
</dbReference>
<keyword evidence="5 7" id="KW-1133">Transmembrane helix</keyword>
<evidence type="ECO:0000256" key="4">
    <source>
        <dbReference type="ARBA" id="ARBA00022692"/>
    </source>
</evidence>
<evidence type="ECO:0000313" key="8">
    <source>
        <dbReference type="EMBL" id="SDU54023.1"/>
    </source>
</evidence>
<dbReference type="Pfam" id="PF03773">
    <property type="entry name" value="ArsP_1"/>
    <property type="match status" value="1"/>
</dbReference>
<feature type="transmembrane region" description="Helical" evidence="7">
    <location>
        <begin position="62"/>
        <end position="84"/>
    </location>
</feature>
<comment type="subcellular location">
    <subcellularLocation>
        <location evidence="1">Cell membrane</location>
        <topology evidence="1">Multi-pass membrane protein</topology>
    </subcellularLocation>
</comment>
<evidence type="ECO:0000256" key="7">
    <source>
        <dbReference type="SAM" id="Phobius"/>
    </source>
</evidence>
<gene>
    <name evidence="8" type="ORF">SAMN04487931_111158</name>
</gene>
<evidence type="ECO:0000256" key="3">
    <source>
        <dbReference type="ARBA" id="ARBA00022475"/>
    </source>
</evidence>
<dbReference type="PANTHER" id="PTHR34184">
    <property type="entry name" value="UPF0718 PROTEIN YCGR"/>
    <property type="match status" value="1"/>
</dbReference>
<name>A0A1H2JCB6_9BACT</name>
<keyword evidence="6 7" id="KW-0472">Membrane</keyword>
<dbReference type="InterPro" id="IPR005524">
    <property type="entry name" value="DUF318"/>
</dbReference>
<feature type="transmembrane region" description="Helical" evidence="7">
    <location>
        <begin position="104"/>
        <end position="121"/>
    </location>
</feature>